<reference evidence="3 4" key="1">
    <citation type="journal article" date="2018" name="MBio">
        <title>Comparative Genomics Reveals the Core Gene Toolbox for the Fungus-Insect Symbiosis.</title>
        <authorList>
            <person name="Wang Y."/>
            <person name="Stata M."/>
            <person name="Wang W."/>
            <person name="Stajich J.E."/>
            <person name="White M.M."/>
            <person name="Moncalvo J.M."/>
        </authorList>
    </citation>
    <scope>NUCLEOTIDE SEQUENCE [LARGE SCALE GENOMIC DNA]</scope>
    <source>
        <strain evidence="3 4">SC-DP-2</strain>
    </source>
</reference>
<gene>
    <name evidence="3" type="ORF">BB560_004396</name>
</gene>
<keyword evidence="1" id="KW-0677">Repeat</keyword>
<dbReference type="OrthoDB" id="197676at2759"/>
<feature type="repeat" description="RPEL" evidence="2">
    <location>
        <begin position="58"/>
        <end position="81"/>
    </location>
</feature>
<evidence type="ECO:0000256" key="2">
    <source>
        <dbReference type="PROSITE-ProRule" id="PRU00401"/>
    </source>
</evidence>
<dbReference type="Gene3D" id="6.10.140.1750">
    <property type="match status" value="1"/>
</dbReference>
<dbReference type="Gene3D" id="6.10.140.2130">
    <property type="match status" value="1"/>
</dbReference>
<sequence length="81" mass="9526">MEEERRQSVKQMAENLKPKLERRPSVKELEEQNILVDHKIAPSLQTAMKSLMKAQVSDSLQKELETRPTREDLVKRNILKE</sequence>
<evidence type="ECO:0000313" key="4">
    <source>
        <dbReference type="Proteomes" id="UP000245609"/>
    </source>
</evidence>
<comment type="caution">
    <text evidence="3">The sequence shown here is derived from an EMBL/GenBank/DDBJ whole genome shotgun (WGS) entry which is preliminary data.</text>
</comment>
<protein>
    <recommendedName>
        <fullName evidence="5">RPEL repeat protein</fullName>
    </recommendedName>
</protein>
<accession>A0A2T9Z9B3</accession>
<evidence type="ECO:0000313" key="3">
    <source>
        <dbReference type="EMBL" id="PVV01188.1"/>
    </source>
</evidence>
<evidence type="ECO:0000256" key="1">
    <source>
        <dbReference type="ARBA" id="ARBA00022737"/>
    </source>
</evidence>
<organism evidence="3 4">
    <name type="scientific">Smittium megazygosporum</name>
    <dbReference type="NCBI Taxonomy" id="133381"/>
    <lineage>
        <taxon>Eukaryota</taxon>
        <taxon>Fungi</taxon>
        <taxon>Fungi incertae sedis</taxon>
        <taxon>Zoopagomycota</taxon>
        <taxon>Kickxellomycotina</taxon>
        <taxon>Harpellomycetes</taxon>
        <taxon>Harpellales</taxon>
        <taxon>Legeriomycetaceae</taxon>
        <taxon>Smittium</taxon>
    </lineage>
</organism>
<dbReference type="PROSITE" id="PS51073">
    <property type="entry name" value="RPEL"/>
    <property type="match status" value="1"/>
</dbReference>
<keyword evidence="4" id="KW-1185">Reference proteome</keyword>
<dbReference type="InterPro" id="IPR004018">
    <property type="entry name" value="RPEL_repeat"/>
</dbReference>
<proteinExistence type="predicted"/>
<dbReference type="SMART" id="SM00707">
    <property type="entry name" value="RPEL"/>
    <property type="match status" value="2"/>
</dbReference>
<dbReference type="STRING" id="133381.A0A2T9Z9B3"/>
<dbReference type="Pfam" id="PF02755">
    <property type="entry name" value="RPEL"/>
    <property type="match status" value="2"/>
</dbReference>
<name>A0A2T9Z9B3_9FUNG</name>
<evidence type="ECO:0008006" key="5">
    <source>
        <dbReference type="Google" id="ProtNLM"/>
    </source>
</evidence>
<dbReference type="EMBL" id="MBFS01001289">
    <property type="protein sequence ID" value="PVV01188.1"/>
    <property type="molecule type" value="Genomic_DNA"/>
</dbReference>
<dbReference type="Proteomes" id="UP000245609">
    <property type="component" value="Unassembled WGS sequence"/>
</dbReference>
<dbReference type="AlphaFoldDB" id="A0A2T9Z9B3"/>